<gene>
    <name evidence="10" type="primary">gmk</name>
    <name evidence="10" type="ORF">ETAA1_43920</name>
</gene>
<keyword evidence="5" id="KW-0547">Nucleotide-binding</keyword>
<dbReference type="Proteomes" id="UP000319576">
    <property type="component" value="Chromosome"/>
</dbReference>
<dbReference type="SUPFAM" id="SSF52540">
    <property type="entry name" value="P-loop containing nucleoside triphosphate hydrolases"/>
    <property type="match status" value="1"/>
</dbReference>
<proteinExistence type="inferred from homology"/>
<dbReference type="OrthoDB" id="9808150at2"/>
<evidence type="ECO:0000256" key="3">
    <source>
        <dbReference type="ARBA" id="ARBA00016296"/>
    </source>
</evidence>
<evidence type="ECO:0000259" key="9">
    <source>
        <dbReference type="PROSITE" id="PS50052"/>
    </source>
</evidence>
<dbReference type="InterPro" id="IPR017665">
    <property type="entry name" value="Guanylate_kinase"/>
</dbReference>
<dbReference type="CDD" id="cd00071">
    <property type="entry name" value="GMPK"/>
    <property type="match status" value="1"/>
</dbReference>
<evidence type="ECO:0000313" key="10">
    <source>
        <dbReference type="EMBL" id="QDU22412.1"/>
    </source>
</evidence>
<dbReference type="PANTHER" id="PTHR23117:SF13">
    <property type="entry name" value="GUANYLATE KINASE"/>
    <property type="match status" value="1"/>
</dbReference>
<sequence length="197" mass="21898">MTTPTGRTAPLIVLSGPSGVGKTTLVDGLIGRNVLPLRRAITATTRKRRPGELDGVSYHYWTHDQFREAIARGEMLEWAEVHGVDFYGTPRAEVDPYRAAGVGVILVIDVQGAGQVRLLYPGDHLSLFVMPPAFDVLRHRLDGRGEPEASIHRRLETARGELARADEFDKRLENADLTAATDALERLIRDEFTRRGF</sequence>
<keyword evidence="6 10" id="KW-0418">Kinase</keyword>
<accession>A0A517XY25</accession>
<reference evidence="10 11" key="1">
    <citation type="submission" date="2019-02" db="EMBL/GenBank/DDBJ databases">
        <title>Deep-cultivation of Planctomycetes and their phenomic and genomic characterization uncovers novel biology.</title>
        <authorList>
            <person name="Wiegand S."/>
            <person name="Jogler M."/>
            <person name="Boedeker C."/>
            <person name="Pinto D."/>
            <person name="Vollmers J."/>
            <person name="Rivas-Marin E."/>
            <person name="Kohn T."/>
            <person name="Peeters S.H."/>
            <person name="Heuer A."/>
            <person name="Rast P."/>
            <person name="Oberbeckmann S."/>
            <person name="Bunk B."/>
            <person name="Jeske O."/>
            <person name="Meyerdierks A."/>
            <person name="Storesund J.E."/>
            <person name="Kallscheuer N."/>
            <person name="Luecker S."/>
            <person name="Lage O.M."/>
            <person name="Pohl T."/>
            <person name="Merkel B.J."/>
            <person name="Hornburger P."/>
            <person name="Mueller R.-W."/>
            <person name="Bruemmer F."/>
            <person name="Labrenz M."/>
            <person name="Spormann A.M."/>
            <person name="Op den Camp H."/>
            <person name="Overmann J."/>
            <person name="Amann R."/>
            <person name="Jetten M.S.M."/>
            <person name="Mascher T."/>
            <person name="Medema M.H."/>
            <person name="Devos D.P."/>
            <person name="Kaster A.-K."/>
            <person name="Ovreas L."/>
            <person name="Rohde M."/>
            <person name="Galperin M.Y."/>
            <person name="Jogler C."/>
        </authorList>
    </citation>
    <scope>NUCLEOTIDE SEQUENCE [LARGE SCALE GENOMIC DNA]</scope>
    <source>
        <strain evidence="10 11">ETA_A1</strain>
    </source>
</reference>
<dbReference type="InterPro" id="IPR027417">
    <property type="entry name" value="P-loop_NTPase"/>
</dbReference>
<evidence type="ECO:0000256" key="6">
    <source>
        <dbReference type="ARBA" id="ARBA00022777"/>
    </source>
</evidence>
<dbReference type="EC" id="2.7.4.8" evidence="2"/>
<keyword evidence="4 10" id="KW-0808">Transferase</keyword>
<evidence type="ECO:0000256" key="8">
    <source>
        <dbReference type="ARBA" id="ARBA00030128"/>
    </source>
</evidence>
<dbReference type="GO" id="GO:0004385">
    <property type="term" value="F:GMP kinase activity"/>
    <property type="evidence" value="ECO:0007669"/>
    <property type="project" value="UniProtKB-EC"/>
</dbReference>
<dbReference type="InterPro" id="IPR008144">
    <property type="entry name" value="Guanylate_kin-like_dom"/>
</dbReference>
<name>A0A517XY25_9BACT</name>
<comment type="similarity">
    <text evidence="1">Belongs to the guanylate kinase family.</text>
</comment>
<keyword evidence="7" id="KW-0067">ATP-binding</keyword>
<evidence type="ECO:0000256" key="7">
    <source>
        <dbReference type="ARBA" id="ARBA00022840"/>
    </source>
</evidence>
<dbReference type="RefSeq" id="WP_145242121.1">
    <property type="nucleotide sequence ID" value="NZ_CP036273.1"/>
</dbReference>
<dbReference type="AlphaFoldDB" id="A0A517XY25"/>
<evidence type="ECO:0000256" key="1">
    <source>
        <dbReference type="ARBA" id="ARBA00005790"/>
    </source>
</evidence>
<dbReference type="NCBIfam" id="TIGR03263">
    <property type="entry name" value="guanyl_kin"/>
    <property type="match status" value="1"/>
</dbReference>
<dbReference type="PROSITE" id="PS50052">
    <property type="entry name" value="GUANYLATE_KINASE_2"/>
    <property type="match status" value="1"/>
</dbReference>
<evidence type="ECO:0000256" key="5">
    <source>
        <dbReference type="ARBA" id="ARBA00022741"/>
    </source>
</evidence>
<dbReference type="SMART" id="SM00072">
    <property type="entry name" value="GuKc"/>
    <property type="match status" value="1"/>
</dbReference>
<evidence type="ECO:0000256" key="2">
    <source>
        <dbReference type="ARBA" id="ARBA00012961"/>
    </source>
</evidence>
<feature type="domain" description="Guanylate kinase-like" evidence="9">
    <location>
        <begin position="9"/>
        <end position="189"/>
    </location>
</feature>
<evidence type="ECO:0000313" key="11">
    <source>
        <dbReference type="Proteomes" id="UP000319576"/>
    </source>
</evidence>
<dbReference type="Gene3D" id="3.40.50.300">
    <property type="entry name" value="P-loop containing nucleotide triphosphate hydrolases"/>
    <property type="match status" value="1"/>
</dbReference>
<dbReference type="GO" id="GO:0005524">
    <property type="term" value="F:ATP binding"/>
    <property type="evidence" value="ECO:0007669"/>
    <property type="project" value="UniProtKB-KW"/>
</dbReference>
<dbReference type="Gene3D" id="3.30.63.10">
    <property type="entry name" value="Guanylate Kinase phosphate binding domain"/>
    <property type="match status" value="1"/>
</dbReference>
<dbReference type="InterPro" id="IPR008145">
    <property type="entry name" value="GK/Ca_channel_bsu"/>
</dbReference>
<evidence type="ECO:0000256" key="4">
    <source>
        <dbReference type="ARBA" id="ARBA00022679"/>
    </source>
</evidence>
<dbReference type="FunFam" id="3.30.63.10:FF:000002">
    <property type="entry name" value="Guanylate kinase 1"/>
    <property type="match status" value="1"/>
</dbReference>
<organism evidence="10 11">
    <name type="scientific">Urbifossiella limnaea</name>
    <dbReference type="NCBI Taxonomy" id="2528023"/>
    <lineage>
        <taxon>Bacteria</taxon>
        <taxon>Pseudomonadati</taxon>
        <taxon>Planctomycetota</taxon>
        <taxon>Planctomycetia</taxon>
        <taxon>Gemmatales</taxon>
        <taxon>Gemmataceae</taxon>
        <taxon>Urbifossiella</taxon>
    </lineage>
</organism>
<dbReference type="GO" id="GO:0005829">
    <property type="term" value="C:cytosol"/>
    <property type="evidence" value="ECO:0007669"/>
    <property type="project" value="TreeGrafter"/>
</dbReference>
<dbReference type="KEGG" id="uli:ETAA1_43920"/>
<dbReference type="PANTHER" id="PTHR23117">
    <property type="entry name" value="GUANYLATE KINASE-RELATED"/>
    <property type="match status" value="1"/>
</dbReference>
<dbReference type="Pfam" id="PF00625">
    <property type="entry name" value="Guanylate_kin"/>
    <property type="match status" value="1"/>
</dbReference>
<dbReference type="EMBL" id="CP036273">
    <property type="protein sequence ID" value="QDU22412.1"/>
    <property type="molecule type" value="Genomic_DNA"/>
</dbReference>
<protein>
    <recommendedName>
        <fullName evidence="3">Guanylate kinase</fullName>
        <ecNumber evidence="2">2.7.4.8</ecNumber>
    </recommendedName>
    <alternativeName>
        <fullName evidence="8">GMP kinase</fullName>
    </alternativeName>
</protein>
<keyword evidence="11" id="KW-1185">Reference proteome</keyword>